<dbReference type="AlphaFoldDB" id="A0A2U2DK23"/>
<dbReference type="OrthoDB" id="9793014at2"/>
<comment type="catalytic activity">
    <reaction evidence="1">
        <text>2-phosphoglycolate + H2O = glycolate + phosphate</text>
        <dbReference type="Rhea" id="RHEA:14369"/>
        <dbReference type="ChEBI" id="CHEBI:15377"/>
        <dbReference type="ChEBI" id="CHEBI:29805"/>
        <dbReference type="ChEBI" id="CHEBI:43474"/>
        <dbReference type="ChEBI" id="CHEBI:58033"/>
        <dbReference type="EC" id="3.1.3.18"/>
    </reaction>
</comment>
<gene>
    <name evidence="5" type="ORF">DEM27_25570</name>
</gene>
<comment type="similarity">
    <text evidence="3">Belongs to the HAD-like hydrolase superfamily. CbbY/CbbZ/Gph/YieH family.</text>
</comment>
<dbReference type="GO" id="GO:0005829">
    <property type="term" value="C:cytosol"/>
    <property type="evidence" value="ECO:0007669"/>
    <property type="project" value="TreeGrafter"/>
</dbReference>
<comment type="pathway">
    <text evidence="2">Organic acid metabolism; glycolate biosynthesis; glycolate from 2-phosphoglycolate: step 1/1.</text>
</comment>
<dbReference type="InterPro" id="IPR023198">
    <property type="entry name" value="PGP-like_dom2"/>
</dbReference>
<accession>A0A2U2DK23</accession>
<reference evidence="5 6" key="1">
    <citation type="submission" date="2018-05" db="EMBL/GenBank/DDBJ databases">
        <title>The draft genome of strain NS-104.</title>
        <authorList>
            <person name="Hang P."/>
            <person name="Jiang J."/>
        </authorList>
    </citation>
    <scope>NUCLEOTIDE SEQUENCE [LARGE SCALE GENOMIC DNA]</scope>
    <source>
        <strain evidence="5 6">NS-104</strain>
    </source>
</reference>
<dbReference type="SUPFAM" id="SSF56784">
    <property type="entry name" value="HAD-like"/>
    <property type="match status" value="1"/>
</dbReference>
<proteinExistence type="inferred from homology"/>
<name>A0A2U2DK23_9HYPH</name>
<dbReference type="GO" id="GO:0006281">
    <property type="term" value="P:DNA repair"/>
    <property type="evidence" value="ECO:0007669"/>
    <property type="project" value="TreeGrafter"/>
</dbReference>
<dbReference type="Proteomes" id="UP000245252">
    <property type="component" value="Unassembled WGS sequence"/>
</dbReference>
<dbReference type="GO" id="GO:0008967">
    <property type="term" value="F:phosphoglycolate phosphatase activity"/>
    <property type="evidence" value="ECO:0007669"/>
    <property type="project" value="UniProtKB-EC"/>
</dbReference>
<evidence type="ECO:0000256" key="3">
    <source>
        <dbReference type="ARBA" id="ARBA00006171"/>
    </source>
</evidence>
<dbReference type="InterPro" id="IPR036412">
    <property type="entry name" value="HAD-like_sf"/>
</dbReference>
<evidence type="ECO:0000313" key="5">
    <source>
        <dbReference type="EMBL" id="PWE53601.1"/>
    </source>
</evidence>
<evidence type="ECO:0000256" key="1">
    <source>
        <dbReference type="ARBA" id="ARBA00000830"/>
    </source>
</evidence>
<dbReference type="Gene3D" id="1.10.150.240">
    <property type="entry name" value="Putative phosphatase, domain 2"/>
    <property type="match status" value="1"/>
</dbReference>
<dbReference type="RefSeq" id="WP_109461072.1">
    <property type="nucleotide sequence ID" value="NZ_QFBC01000015.1"/>
</dbReference>
<dbReference type="InterPro" id="IPR050155">
    <property type="entry name" value="HAD-like_hydrolase_sf"/>
</dbReference>
<dbReference type="SFLD" id="SFLDG01129">
    <property type="entry name" value="C1.5:_HAD__Beta-PGM__Phosphata"/>
    <property type="match status" value="1"/>
</dbReference>
<evidence type="ECO:0000256" key="4">
    <source>
        <dbReference type="ARBA" id="ARBA00013078"/>
    </source>
</evidence>
<dbReference type="SFLD" id="SFLDS00003">
    <property type="entry name" value="Haloacid_Dehalogenase"/>
    <property type="match status" value="1"/>
</dbReference>
<dbReference type="PANTHER" id="PTHR43434:SF1">
    <property type="entry name" value="PHOSPHOGLYCOLATE PHOSPHATASE"/>
    <property type="match status" value="1"/>
</dbReference>
<keyword evidence="5" id="KW-0378">Hydrolase</keyword>
<dbReference type="EC" id="3.1.3.18" evidence="4"/>
<keyword evidence="6" id="KW-1185">Reference proteome</keyword>
<comment type="caution">
    <text evidence="5">The sequence shown here is derived from an EMBL/GenBank/DDBJ whole genome shotgun (WGS) entry which is preliminary data.</text>
</comment>
<dbReference type="EMBL" id="QFBC01000015">
    <property type="protein sequence ID" value="PWE53601.1"/>
    <property type="molecule type" value="Genomic_DNA"/>
</dbReference>
<dbReference type="NCBIfam" id="TIGR01549">
    <property type="entry name" value="HAD-SF-IA-v1"/>
    <property type="match status" value="1"/>
</dbReference>
<sequence length="219" mass="24552">MPYLDRFKTVIFDFDGVILDSARLKTAAFAETYRCEEPDKLAEVVAYQQRHGGIGRRQKFEYFEREIFGRPGDEETVNRLCNRFGQIIEESMLSCAFIPGAEALLAHLKDIVPMHVVSGMPEDDLKIVIERRGLSQYFRTVSGSPQSKHAAFLAIMQMENAEASECLAVGDSLTEFHAARKIGNPFLAIVAPDAADLFPAETQKTSDLTDFERAARQAR</sequence>
<dbReference type="Gene3D" id="3.40.50.1000">
    <property type="entry name" value="HAD superfamily/HAD-like"/>
    <property type="match status" value="1"/>
</dbReference>
<evidence type="ECO:0000313" key="6">
    <source>
        <dbReference type="Proteomes" id="UP000245252"/>
    </source>
</evidence>
<dbReference type="Pfam" id="PF00702">
    <property type="entry name" value="Hydrolase"/>
    <property type="match status" value="1"/>
</dbReference>
<protein>
    <recommendedName>
        <fullName evidence="4">phosphoglycolate phosphatase</fullName>
        <ecNumber evidence="4">3.1.3.18</ecNumber>
    </recommendedName>
</protein>
<dbReference type="InterPro" id="IPR023214">
    <property type="entry name" value="HAD_sf"/>
</dbReference>
<dbReference type="InterPro" id="IPR006439">
    <property type="entry name" value="HAD-SF_hydro_IA"/>
</dbReference>
<organism evidence="5 6">
    <name type="scientific">Metarhizobium album</name>
    <dbReference type="NCBI Taxonomy" id="2182425"/>
    <lineage>
        <taxon>Bacteria</taxon>
        <taxon>Pseudomonadati</taxon>
        <taxon>Pseudomonadota</taxon>
        <taxon>Alphaproteobacteria</taxon>
        <taxon>Hyphomicrobiales</taxon>
        <taxon>Rhizobiaceae</taxon>
        <taxon>Metarhizobium</taxon>
    </lineage>
</organism>
<evidence type="ECO:0000256" key="2">
    <source>
        <dbReference type="ARBA" id="ARBA00004818"/>
    </source>
</evidence>
<dbReference type="PANTHER" id="PTHR43434">
    <property type="entry name" value="PHOSPHOGLYCOLATE PHOSPHATASE"/>
    <property type="match status" value="1"/>
</dbReference>